<keyword evidence="2" id="KW-1185">Reference proteome</keyword>
<dbReference type="PATRIC" id="fig|1705561.3.peg.4410"/>
<dbReference type="OrthoDB" id="2616366at2"/>
<reference evidence="1 2" key="1">
    <citation type="submission" date="2015-08" db="EMBL/GenBank/DDBJ databases">
        <title>Draft genome sequence of cellulolytic and xylanolytic Paenibacillus sp. A59, isolated from a decaying forest soil from Patagonia, Argentina.</title>
        <authorList>
            <person name="Ghio S."/>
            <person name="Caceres A.M."/>
            <person name="Talia P."/>
            <person name="Grasso D."/>
            <person name="Campos E."/>
        </authorList>
    </citation>
    <scope>NUCLEOTIDE SEQUENCE [LARGE SCALE GENOMIC DNA]</scope>
    <source>
        <strain evidence="1 2">A59</strain>
    </source>
</reference>
<evidence type="ECO:0000313" key="1">
    <source>
        <dbReference type="EMBL" id="KOY14475.1"/>
    </source>
</evidence>
<dbReference type="RefSeq" id="WP_053782662.1">
    <property type="nucleotide sequence ID" value="NZ_LITU01000070.1"/>
</dbReference>
<dbReference type="Proteomes" id="UP000037688">
    <property type="component" value="Unassembled WGS sequence"/>
</dbReference>
<dbReference type="AlphaFoldDB" id="A0A0N0C3K4"/>
<accession>A0A0N0C3K4</accession>
<name>A0A0N0C3K4_9BACL</name>
<proteinExistence type="predicted"/>
<evidence type="ECO:0000313" key="2">
    <source>
        <dbReference type="Proteomes" id="UP000037688"/>
    </source>
</evidence>
<comment type="caution">
    <text evidence="1">The sequence shown here is derived from an EMBL/GenBank/DDBJ whole genome shotgun (WGS) entry which is preliminary data.</text>
</comment>
<dbReference type="EMBL" id="LITU01000070">
    <property type="protein sequence ID" value="KOY14475.1"/>
    <property type="molecule type" value="Genomic_DNA"/>
</dbReference>
<sequence>MPNDHVFNPLNRPVYTSITNTFTSPGIVAPPENNAGITGNLYNAGSTNSTTLGLLGGSVVATVQMSNPAGSGKTLYISRLSGGITVALNLLSSFSGSMSLSANGTLTSPSTLTPVNSNLSSSNTSVATVRFSAAAPTGTTTLMATPLQAGPFLSNEFGRYVVPPGQSINLSISGSLTVGGLMASTSYFAWWEV</sequence>
<gene>
    <name evidence="1" type="ORF">AMS66_21130</name>
</gene>
<protein>
    <submittedName>
        <fullName evidence="1">Uncharacterized protein</fullName>
    </submittedName>
</protein>
<organism evidence="1 2">
    <name type="scientific">Paenibacillus xylanivorans</name>
    <dbReference type="NCBI Taxonomy" id="1705561"/>
    <lineage>
        <taxon>Bacteria</taxon>
        <taxon>Bacillati</taxon>
        <taxon>Bacillota</taxon>
        <taxon>Bacilli</taxon>
        <taxon>Bacillales</taxon>
        <taxon>Paenibacillaceae</taxon>
        <taxon>Paenibacillus</taxon>
    </lineage>
</organism>